<dbReference type="Proteomes" id="UP000295578">
    <property type="component" value="Unassembled WGS sequence"/>
</dbReference>
<keyword evidence="3" id="KW-1185">Reference proteome</keyword>
<reference evidence="2 3" key="1">
    <citation type="submission" date="2019-03" db="EMBL/GenBank/DDBJ databases">
        <title>Draft genome sequences of novel Actinobacteria.</title>
        <authorList>
            <person name="Sahin N."/>
            <person name="Ay H."/>
            <person name="Saygin H."/>
        </authorList>
    </citation>
    <scope>NUCLEOTIDE SEQUENCE [LARGE SCALE GENOMIC DNA]</scope>
    <source>
        <strain evidence="2 3">DSM 45941</strain>
    </source>
</reference>
<evidence type="ECO:0000313" key="3">
    <source>
        <dbReference type="Proteomes" id="UP000295578"/>
    </source>
</evidence>
<dbReference type="EMBL" id="SMKY01000058">
    <property type="protein sequence ID" value="TDD83056.1"/>
    <property type="molecule type" value="Genomic_DNA"/>
</dbReference>
<dbReference type="RefSeq" id="WP_132198077.1">
    <property type="nucleotide sequence ID" value="NZ_SMKY01000058.1"/>
</dbReference>
<organism evidence="2 3">
    <name type="scientific">Actinomadura darangshiensis</name>
    <dbReference type="NCBI Taxonomy" id="705336"/>
    <lineage>
        <taxon>Bacteria</taxon>
        <taxon>Bacillati</taxon>
        <taxon>Actinomycetota</taxon>
        <taxon>Actinomycetes</taxon>
        <taxon>Streptosporangiales</taxon>
        <taxon>Thermomonosporaceae</taxon>
        <taxon>Actinomadura</taxon>
    </lineage>
</organism>
<comment type="caution">
    <text evidence="2">The sequence shown here is derived from an EMBL/GenBank/DDBJ whole genome shotgun (WGS) entry which is preliminary data.</text>
</comment>
<sequence length="113" mass="12518">MSGGRTRGKLFGLPNQLLLAATALGLPGIVFWGHRMWWQRRPTRADRRSPVGRPPARGAWRSFPRTLLLIGVPVLLFVGWAVPLLGITLLAFLVIDAVIGALRRRRKAMDATV</sequence>
<dbReference type="PANTHER" id="PTHR34219">
    <property type="entry name" value="IRON-REGULATED INNER MEMBRANE PROTEIN-RELATED"/>
    <property type="match status" value="1"/>
</dbReference>
<keyword evidence="1" id="KW-0472">Membrane</keyword>
<dbReference type="InterPro" id="IPR005625">
    <property type="entry name" value="PepSY-ass_TM"/>
</dbReference>
<keyword evidence="1" id="KW-1133">Transmembrane helix</keyword>
<dbReference type="OrthoDB" id="9791166at2"/>
<proteinExistence type="predicted"/>
<feature type="transmembrane region" description="Helical" evidence="1">
    <location>
        <begin position="17"/>
        <end position="38"/>
    </location>
</feature>
<evidence type="ECO:0000256" key="1">
    <source>
        <dbReference type="SAM" id="Phobius"/>
    </source>
</evidence>
<dbReference type="AlphaFoldDB" id="A0A4R5BE34"/>
<dbReference type="PANTHER" id="PTHR34219:SF1">
    <property type="entry name" value="PEPSY DOMAIN-CONTAINING PROTEIN"/>
    <property type="match status" value="1"/>
</dbReference>
<evidence type="ECO:0008006" key="4">
    <source>
        <dbReference type="Google" id="ProtNLM"/>
    </source>
</evidence>
<protein>
    <recommendedName>
        <fullName evidence="4">PepSY domain-containing protein</fullName>
    </recommendedName>
</protein>
<keyword evidence="1" id="KW-0812">Transmembrane</keyword>
<accession>A0A4R5BE34</accession>
<gene>
    <name evidence="2" type="ORF">E1293_15395</name>
</gene>
<evidence type="ECO:0000313" key="2">
    <source>
        <dbReference type="EMBL" id="TDD83056.1"/>
    </source>
</evidence>
<name>A0A4R5BE34_9ACTN</name>
<feature type="transmembrane region" description="Helical" evidence="1">
    <location>
        <begin position="84"/>
        <end position="102"/>
    </location>
</feature>